<evidence type="ECO:0000313" key="2">
    <source>
        <dbReference type="Proteomes" id="UP000255355"/>
    </source>
</evidence>
<protein>
    <submittedName>
        <fullName evidence="1">Uncharacterized protein</fullName>
    </submittedName>
</protein>
<proteinExistence type="predicted"/>
<evidence type="ECO:0000313" key="1">
    <source>
        <dbReference type="EMBL" id="RDI53330.1"/>
    </source>
</evidence>
<dbReference type="STRING" id="1210089.GCA_001613165_00111"/>
<dbReference type="EMBL" id="QQAZ01000003">
    <property type="protein sequence ID" value="RDI53330.1"/>
    <property type="molecule type" value="Genomic_DNA"/>
</dbReference>
<accession>A0A370HAS3</accession>
<organism evidence="1 2">
    <name type="scientific">Nocardia mexicana</name>
    <dbReference type="NCBI Taxonomy" id="279262"/>
    <lineage>
        <taxon>Bacteria</taxon>
        <taxon>Bacillati</taxon>
        <taxon>Actinomycetota</taxon>
        <taxon>Actinomycetes</taxon>
        <taxon>Mycobacteriales</taxon>
        <taxon>Nocardiaceae</taxon>
        <taxon>Nocardia</taxon>
    </lineage>
</organism>
<name>A0A370HAS3_9NOCA</name>
<sequence>MHLLFLGKGGSGDRDCPTLYATDHGTYLVQGWKTDTPGVIEIPHLLLGFLEPDTFIDAVLTDTRRGTFSLAGRPVTDDDTLKQLTLAADETAIEVPKRERTYYGAATPRRLRGRSVSRMSA</sequence>
<comment type="caution">
    <text evidence="1">The sequence shown here is derived from an EMBL/GenBank/DDBJ whole genome shotgun (WGS) entry which is preliminary data.</text>
</comment>
<dbReference type="AlphaFoldDB" id="A0A370HAS3"/>
<reference evidence="1 2" key="1">
    <citation type="submission" date="2018-07" db="EMBL/GenBank/DDBJ databases">
        <title>Genomic Encyclopedia of Type Strains, Phase IV (KMG-IV): sequencing the most valuable type-strain genomes for metagenomic binning, comparative biology and taxonomic classification.</title>
        <authorList>
            <person name="Goeker M."/>
        </authorList>
    </citation>
    <scope>NUCLEOTIDE SEQUENCE [LARGE SCALE GENOMIC DNA]</scope>
    <source>
        <strain evidence="1 2">DSM 44952</strain>
    </source>
</reference>
<dbReference type="OrthoDB" id="3577809at2"/>
<dbReference type="Proteomes" id="UP000255355">
    <property type="component" value="Unassembled WGS sequence"/>
</dbReference>
<gene>
    <name evidence="1" type="ORF">DFR68_103719</name>
</gene>
<keyword evidence="2" id="KW-1185">Reference proteome</keyword>
<dbReference type="RefSeq" id="WP_068012509.1">
    <property type="nucleotide sequence ID" value="NZ_QQAZ01000003.1"/>
</dbReference>